<evidence type="ECO:0000256" key="1">
    <source>
        <dbReference type="SAM" id="MobiDB-lite"/>
    </source>
</evidence>
<feature type="region of interest" description="Disordered" evidence="1">
    <location>
        <begin position="1"/>
        <end position="65"/>
    </location>
</feature>
<feature type="compositionally biased region" description="Polar residues" evidence="1">
    <location>
        <begin position="14"/>
        <end position="40"/>
    </location>
</feature>
<feature type="compositionally biased region" description="Acidic residues" evidence="1">
    <location>
        <begin position="326"/>
        <end position="342"/>
    </location>
</feature>
<dbReference type="RefSeq" id="XP_066084288.1">
    <property type="nucleotide sequence ID" value="XM_066228191.1"/>
</dbReference>
<evidence type="ECO:0000313" key="2">
    <source>
        <dbReference type="EMBL" id="WWD06321.1"/>
    </source>
</evidence>
<feature type="compositionally biased region" description="Basic and acidic residues" evidence="1">
    <location>
        <begin position="226"/>
        <end position="262"/>
    </location>
</feature>
<keyword evidence="3" id="KW-1185">Reference proteome</keyword>
<dbReference type="EMBL" id="CP144089">
    <property type="protein sequence ID" value="WWD06321.1"/>
    <property type="molecule type" value="Genomic_DNA"/>
</dbReference>
<feature type="region of interest" description="Disordered" evidence="1">
    <location>
        <begin position="205"/>
        <end position="451"/>
    </location>
</feature>
<reference evidence="2 3" key="1">
    <citation type="submission" date="2024-01" db="EMBL/GenBank/DDBJ databases">
        <title>Comparative genomics of Cryptococcus and Kwoniella reveals pathogenesis evolution and contrasting modes of karyotype evolution via chromosome fusion or intercentromeric recombination.</title>
        <authorList>
            <person name="Coelho M.A."/>
            <person name="David-Palma M."/>
            <person name="Shea T."/>
            <person name="Bowers K."/>
            <person name="McGinley-Smith S."/>
            <person name="Mohammad A.W."/>
            <person name="Gnirke A."/>
            <person name="Yurkov A.M."/>
            <person name="Nowrousian M."/>
            <person name="Sun S."/>
            <person name="Cuomo C.A."/>
            <person name="Heitman J."/>
        </authorList>
    </citation>
    <scope>NUCLEOTIDE SEQUENCE [LARGE SCALE GENOMIC DNA]</scope>
    <source>
        <strain evidence="2 3">PYCC6329</strain>
    </source>
</reference>
<feature type="compositionally biased region" description="Polar residues" evidence="1">
    <location>
        <begin position="364"/>
        <end position="382"/>
    </location>
</feature>
<dbReference type="KEGG" id="ker:91103212"/>
<dbReference type="GeneID" id="91103212"/>
<feature type="compositionally biased region" description="Low complexity" evidence="1">
    <location>
        <begin position="408"/>
        <end position="420"/>
    </location>
</feature>
<name>A0AAX4KIL8_9TREE</name>
<accession>A0AAX4KIL8</accession>
<feature type="compositionally biased region" description="Low complexity" evidence="1">
    <location>
        <begin position="311"/>
        <end position="325"/>
    </location>
</feature>
<organism evidence="2 3">
    <name type="scientific">Kwoniella europaea PYCC6329</name>
    <dbReference type="NCBI Taxonomy" id="1423913"/>
    <lineage>
        <taxon>Eukaryota</taxon>
        <taxon>Fungi</taxon>
        <taxon>Dikarya</taxon>
        <taxon>Basidiomycota</taxon>
        <taxon>Agaricomycotina</taxon>
        <taxon>Tremellomycetes</taxon>
        <taxon>Tremellales</taxon>
        <taxon>Cryptococcaceae</taxon>
        <taxon>Kwoniella</taxon>
    </lineage>
</organism>
<evidence type="ECO:0000313" key="3">
    <source>
        <dbReference type="Proteomes" id="UP001358614"/>
    </source>
</evidence>
<sequence length="451" mass="48556">MSKSKSKAQPEAPQESTPSTLAEAQNQPGSLPTDPKQVQLSSSSSSSSTPKSRSSKKKSKNIPIITPPIFSEEQIIQYHLMHPSVSTNTISPFSIDPITLSSKKRKREGESPRFSHPLPVIWFEEPFHSSSSSGKKKDKKDKKIKRIHLSTGYMQVPDHAVKIESIGNSAAFWLGDLNGSSSVSTLSTNLADSINNNKKVEEGKEKEIGIGNASDKVKTNTRTKTKPTEKKTVTQAEEGKGKGTGKAEVKENSNKRSGKTDSKSNGNAKSKSKEQDIPQPKPKPTVPPTTTVTPKAYEPVNLSDTSDSESESSTSSTTSSTSSSSDETETDSDSDDESDSEPTTDPSKTSNYNPSSFDRPPPQATTNIDTPKVKTNGNAPQSTKKRVSLLDPSAPVQTLPPKQLEQLVTPTPTTVATPTPSGEKKKNKKRESTGGKGKKGPKWVTETPKVK</sequence>
<dbReference type="Proteomes" id="UP001358614">
    <property type="component" value="Chromosome 1"/>
</dbReference>
<protein>
    <submittedName>
        <fullName evidence="2">Uncharacterized protein</fullName>
    </submittedName>
</protein>
<proteinExistence type="predicted"/>
<gene>
    <name evidence="2" type="ORF">V865_004411</name>
</gene>
<dbReference type="AlphaFoldDB" id="A0AAX4KIL8"/>
<feature type="compositionally biased region" description="Low complexity" evidence="1">
    <location>
        <begin position="41"/>
        <end position="52"/>
    </location>
</feature>